<proteinExistence type="predicted"/>
<dbReference type="EMBL" id="OW240914">
    <property type="protein sequence ID" value="CAH2275101.1"/>
    <property type="molecule type" value="Genomic_DNA"/>
</dbReference>
<name>A0AAD1RNA7_PELCU</name>
<accession>A0AAD1RNA7</accession>
<evidence type="ECO:0000313" key="1">
    <source>
        <dbReference type="EMBL" id="CAH2275101.1"/>
    </source>
</evidence>
<sequence length="83" mass="9422">MTKDSQKAFQWTRQLFYEKSKKADSLLARKLNRKTQAKHIDTINSPKGSSHNTPDHIASIFSDYFTALYDHNPDINSPASNGP</sequence>
<dbReference type="AlphaFoldDB" id="A0AAD1RNA7"/>
<evidence type="ECO:0000313" key="2">
    <source>
        <dbReference type="Proteomes" id="UP001295444"/>
    </source>
</evidence>
<gene>
    <name evidence="1" type="ORF">PECUL_23A029297</name>
</gene>
<dbReference type="Proteomes" id="UP001295444">
    <property type="component" value="Chromosome 03"/>
</dbReference>
<protein>
    <submittedName>
        <fullName evidence="1">Uncharacterized protein</fullName>
    </submittedName>
</protein>
<organism evidence="1 2">
    <name type="scientific">Pelobates cultripes</name>
    <name type="common">Western spadefoot toad</name>
    <dbReference type="NCBI Taxonomy" id="61616"/>
    <lineage>
        <taxon>Eukaryota</taxon>
        <taxon>Metazoa</taxon>
        <taxon>Chordata</taxon>
        <taxon>Craniata</taxon>
        <taxon>Vertebrata</taxon>
        <taxon>Euteleostomi</taxon>
        <taxon>Amphibia</taxon>
        <taxon>Batrachia</taxon>
        <taxon>Anura</taxon>
        <taxon>Pelobatoidea</taxon>
        <taxon>Pelobatidae</taxon>
        <taxon>Pelobates</taxon>
    </lineage>
</organism>
<keyword evidence="2" id="KW-1185">Reference proteome</keyword>
<reference evidence="1" key="1">
    <citation type="submission" date="2022-03" db="EMBL/GenBank/DDBJ databases">
        <authorList>
            <person name="Alioto T."/>
            <person name="Alioto T."/>
            <person name="Gomez Garrido J."/>
        </authorList>
    </citation>
    <scope>NUCLEOTIDE SEQUENCE</scope>
</reference>